<proteinExistence type="predicted"/>
<evidence type="ECO:0000313" key="1">
    <source>
        <dbReference type="EMBL" id="MFD1889702.1"/>
    </source>
</evidence>
<accession>A0ABW4RTP2</accession>
<sequence length="295" mass="33180">MPASIIRISGRLPQHWEYAKQVSYWDFPSRASISPGSQIYFWLGGVPRVEGDPTSGTGRLIGAAVATGELIPCHGALMPWDDDHERYRYRVPLADIVDAPPLGRDYGPLNTFMNNQANYRIVEEPSMLEWLSEQFVTQPRPSTVAGRELHWPRTPVHVDMPTDGERLVSARREQVHLRRNLLARMEKPTCGLCGREMPAELLVAAHIKPRRHCTQAERWDFVNCAMMCCLLGCDALFEHDYVWVDELGIIRAGKETEGTHSEAVAQLVGRAAPGHSEARAPFFAARRELFLNANA</sequence>
<evidence type="ECO:0000313" key="2">
    <source>
        <dbReference type="Proteomes" id="UP001597326"/>
    </source>
</evidence>
<evidence type="ECO:0008006" key="3">
    <source>
        <dbReference type="Google" id="ProtNLM"/>
    </source>
</evidence>
<comment type="caution">
    <text evidence="1">The sequence shown here is derived from an EMBL/GenBank/DDBJ whole genome shotgun (WGS) entry which is preliminary data.</text>
</comment>
<reference evidence="2" key="1">
    <citation type="journal article" date="2019" name="Int. J. Syst. Evol. Microbiol.">
        <title>The Global Catalogue of Microorganisms (GCM) 10K type strain sequencing project: providing services to taxonomists for standard genome sequencing and annotation.</title>
        <authorList>
            <consortium name="The Broad Institute Genomics Platform"/>
            <consortium name="The Broad Institute Genome Sequencing Center for Infectious Disease"/>
            <person name="Wu L."/>
            <person name="Ma J."/>
        </authorList>
    </citation>
    <scope>NUCLEOTIDE SEQUENCE [LARGE SCALE GENOMIC DNA]</scope>
    <source>
        <strain evidence="2">CAIM 431</strain>
    </source>
</reference>
<name>A0ABW4RTP2_9ACTN</name>
<dbReference type="Proteomes" id="UP001597326">
    <property type="component" value="Unassembled WGS sequence"/>
</dbReference>
<dbReference type="EMBL" id="JBHUFZ010000011">
    <property type="protein sequence ID" value="MFD1889702.1"/>
    <property type="molecule type" value="Genomic_DNA"/>
</dbReference>
<gene>
    <name evidence="1" type="ORF">ACFSCS_05780</name>
</gene>
<organism evidence="1 2">
    <name type="scientific">Luteococcus peritonei</name>
    <dbReference type="NCBI Taxonomy" id="88874"/>
    <lineage>
        <taxon>Bacteria</taxon>
        <taxon>Bacillati</taxon>
        <taxon>Actinomycetota</taxon>
        <taxon>Actinomycetes</taxon>
        <taxon>Propionibacteriales</taxon>
        <taxon>Propionibacteriaceae</taxon>
        <taxon>Luteococcus</taxon>
    </lineage>
</organism>
<keyword evidence="2" id="KW-1185">Reference proteome</keyword>
<dbReference type="RefSeq" id="WP_343872789.1">
    <property type="nucleotide sequence ID" value="NZ_BAAAIX010000009.1"/>
</dbReference>
<protein>
    <recommendedName>
        <fullName evidence="3">HNH endonuclease</fullName>
    </recommendedName>
</protein>